<proteinExistence type="predicted"/>
<dbReference type="RefSeq" id="WP_213040429.1">
    <property type="nucleotide sequence ID" value="NZ_CAJNBJ010000001.1"/>
</dbReference>
<keyword evidence="9" id="KW-1185">Reference proteome</keyword>
<gene>
    <name evidence="8" type="ORF">NSPZN2_10561</name>
</gene>
<keyword evidence="4" id="KW-0812">Transmembrane</keyword>
<evidence type="ECO:0000256" key="2">
    <source>
        <dbReference type="ARBA" id="ARBA00022475"/>
    </source>
</evidence>
<evidence type="ECO:0000256" key="4">
    <source>
        <dbReference type="ARBA" id="ARBA00022692"/>
    </source>
</evidence>
<evidence type="ECO:0000256" key="5">
    <source>
        <dbReference type="ARBA" id="ARBA00022989"/>
    </source>
</evidence>
<comment type="caution">
    <text evidence="8">The sequence shown here is derived from an EMBL/GenBank/DDBJ whole genome shotgun (WGS) entry which is preliminary data.</text>
</comment>
<name>A0ABM8QIE5_9BACT</name>
<evidence type="ECO:0000313" key="8">
    <source>
        <dbReference type="EMBL" id="CAE6697964.1"/>
    </source>
</evidence>
<evidence type="ECO:0000313" key="9">
    <source>
        <dbReference type="Proteomes" id="UP000675880"/>
    </source>
</evidence>
<dbReference type="Proteomes" id="UP000675880">
    <property type="component" value="Unassembled WGS sequence"/>
</dbReference>
<keyword evidence="7" id="KW-0131">Cell cycle</keyword>
<organism evidence="8 9">
    <name type="scientific">Nitrospira defluvii</name>
    <dbReference type="NCBI Taxonomy" id="330214"/>
    <lineage>
        <taxon>Bacteria</taxon>
        <taxon>Pseudomonadati</taxon>
        <taxon>Nitrospirota</taxon>
        <taxon>Nitrospiria</taxon>
        <taxon>Nitrospirales</taxon>
        <taxon>Nitrospiraceae</taxon>
        <taxon>Nitrospira</taxon>
    </lineage>
</organism>
<keyword evidence="2" id="KW-1003">Cell membrane</keyword>
<keyword evidence="5" id="KW-1133">Transmembrane helix</keyword>
<reference evidence="8 9" key="1">
    <citation type="submission" date="2021-02" db="EMBL/GenBank/DDBJ databases">
        <authorList>
            <person name="Han P."/>
        </authorList>
    </citation>
    <scope>NUCLEOTIDE SEQUENCE [LARGE SCALE GENOMIC DNA]</scope>
    <source>
        <strain evidence="8">Candidatus Nitrospira sp. ZN2</strain>
    </source>
</reference>
<evidence type="ECO:0000256" key="6">
    <source>
        <dbReference type="ARBA" id="ARBA00023136"/>
    </source>
</evidence>
<dbReference type="Pfam" id="PF04999">
    <property type="entry name" value="FtsL"/>
    <property type="match status" value="1"/>
</dbReference>
<dbReference type="EMBL" id="CAJNBJ010000001">
    <property type="protein sequence ID" value="CAE6697964.1"/>
    <property type="molecule type" value="Genomic_DNA"/>
</dbReference>
<protein>
    <recommendedName>
        <fullName evidence="10">Cell division protein FtsL</fullName>
    </recommendedName>
</protein>
<sequence>MKAVAFAAVTSLVLLFVWERVDIVRLGYHIERLKAQKVLLERERDELQVKLSGLTAPERIARLASDKLGMMQPEKGQVVVVNIEPEAPANPIAAEGEVRIARNMVPRRVR</sequence>
<dbReference type="InterPro" id="IPR011922">
    <property type="entry name" value="Cell_div_FtsL"/>
</dbReference>
<evidence type="ECO:0008006" key="10">
    <source>
        <dbReference type="Google" id="ProtNLM"/>
    </source>
</evidence>
<keyword evidence="3" id="KW-0132">Cell division</keyword>
<keyword evidence="6" id="KW-0472">Membrane</keyword>
<evidence type="ECO:0000256" key="1">
    <source>
        <dbReference type="ARBA" id="ARBA00004401"/>
    </source>
</evidence>
<evidence type="ECO:0000256" key="3">
    <source>
        <dbReference type="ARBA" id="ARBA00022618"/>
    </source>
</evidence>
<accession>A0ABM8QIE5</accession>
<comment type="subcellular location">
    <subcellularLocation>
        <location evidence="1">Cell membrane</location>
        <topology evidence="1">Single-pass type II membrane protein</topology>
    </subcellularLocation>
</comment>
<evidence type="ECO:0000256" key="7">
    <source>
        <dbReference type="ARBA" id="ARBA00023306"/>
    </source>
</evidence>